<reference evidence="10 11" key="2">
    <citation type="submission" date="2018-05" db="EMBL/GenBank/DDBJ databases">
        <authorList>
            <person name="Lanie J.A."/>
            <person name="Ng W.-L."/>
            <person name="Kazmierczak K.M."/>
            <person name="Andrzejewski T.M."/>
            <person name="Davidsen T.M."/>
            <person name="Wayne K.J."/>
            <person name="Tettelin H."/>
            <person name="Glass J.I."/>
            <person name="Rusch D."/>
            <person name="Podicherti R."/>
            <person name="Tsui H.-C.T."/>
            <person name="Winkler M.E."/>
        </authorList>
    </citation>
    <scope>NUCLEOTIDE SEQUENCE [LARGE SCALE GENOMIC DNA]</scope>
    <source>
        <strain evidence="10 11">C305</strain>
    </source>
</reference>
<evidence type="ECO:0000256" key="2">
    <source>
        <dbReference type="ARBA" id="ARBA00022670"/>
    </source>
</evidence>
<dbReference type="PANTHER" id="PTHR43343">
    <property type="entry name" value="PEPTIDASE S12"/>
    <property type="match status" value="1"/>
</dbReference>
<dbReference type="SUPFAM" id="SSF50156">
    <property type="entry name" value="PDZ domain-like"/>
    <property type="match status" value="2"/>
</dbReference>
<dbReference type="Gene3D" id="2.30.42.10">
    <property type="match status" value="2"/>
</dbReference>
<comment type="similarity">
    <text evidence="1">Belongs to the peptidase S1C family.</text>
</comment>
<evidence type="ECO:0000256" key="1">
    <source>
        <dbReference type="ARBA" id="ARBA00010541"/>
    </source>
</evidence>
<dbReference type="NCBIfam" id="TIGR02037">
    <property type="entry name" value="degP_htrA_DO"/>
    <property type="match status" value="1"/>
</dbReference>
<dbReference type="RefSeq" id="WP_109358272.1">
    <property type="nucleotide sequence ID" value="NZ_QFRJ01000001.1"/>
</dbReference>
<dbReference type="InterPro" id="IPR001478">
    <property type="entry name" value="PDZ"/>
</dbReference>
<feature type="binding site" evidence="8">
    <location>
        <position position="130"/>
    </location>
    <ligand>
        <name>substrate</name>
    </ligand>
</feature>
<keyword evidence="11" id="KW-1185">Reference proteome</keyword>
<evidence type="ECO:0000259" key="9">
    <source>
        <dbReference type="PROSITE" id="PS50106"/>
    </source>
</evidence>
<dbReference type="InterPro" id="IPR009003">
    <property type="entry name" value="Peptidase_S1_PA"/>
</dbReference>
<evidence type="ECO:0000256" key="5">
    <source>
        <dbReference type="ARBA" id="ARBA00022801"/>
    </source>
</evidence>
<feature type="active site" description="Charge relay system" evidence="7">
    <location>
        <position position="241"/>
    </location>
</feature>
<gene>
    <name evidence="10" type="ORF">DIT68_02720</name>
</gene>
<feature type="domain" description="PDZ" evidence="9">
    <location>
        <begin position="285"/>
        <end position="376"/>
    </location>
</feature>
<dbReference type="EMBL" id="QFRJ01000001">
    <property type="protein sequence ID" value="PWH87193.1"/>
    <property type="molecule type" value="Genomic_DNA"/>
</dbReference>
<dbReference type="Proteomes" id="UP000245370">
    <property type="component" value="Unassembled WGS sequence"/>
</dbReference>
<evidence type="ECO:0000313" key="11">
    <source>
        <dbReference type="Proteomes" id="UP000245370"/>
    </source>
</evidence>
<dbReference type="InterPro" id="IPR001940">
    <property type="entry name" value="Peptidase_S1C"/>
</dbReference>
<comment type="caution">
    <text evidence="10">The sequence shown here is derived from an EMBL/GenBank/DDBJ whole genome shotgun (WGS) entry which is preliminary data.</text>
</comment>
<dbReference type="PROSITE" id="PS50106">
    <property type="entry name" value="PDZ"/>
    <property type="match status" value="1"/>
</dbReference>
<evidence type="ECO:0000256" key="7">
    <source>
        <dbReference type="PIRSR" id="PIRSR611782-1"/>
    </source>
</evidence>
<dbReference type="AlphaFoldDB" id="A0A2U2XHE1"/>
<dbReference type="SUPFAM" id="SSF50494">
    <property type="entry name" value="Trypsin-like serine proteases"/>
    <property type="match status" value="1"/>
</dbReference>
<dbReference type="FunFam" id="2.40.10.10:FF:000001">
    <property type="entry name" value="Periplasmic serine protease DegS"/>
    <property type="match status" value="1"/>
</dbReference>
<evidence type="ECO:0000256" key="4">
    <source>
        <dbReference type="ARBA" id="ARBA00022737"/>
    </source>
</evidence>
<organism evidence="10 11">
    <name type="scientific">Brumimicrobium oceani</name>
    <dbReference type="NCBI Taxonomy" id="2100725"/>
    <lineage>
        <taxon>Bacteria</taxon>
        <taxon>Pseudomonadati</taxon>
        <taxon>Bacteroidota</taxon>
        <taxon>Flavobacteriia</taxon>
        <taxon>Flavobacteriales</taxon>
        <taxon>Crocinitomicaceae</taxon>
        <taxon>Brumimicrobium</taxon>
    </lineage>
</organism>
<dbReference type="PANTHER" id="PTHR43343:SF3">
    <property type="entry name" value="PROTEASE DO-LIKE 8, CHLOROPLASTIC"/>
    <property type="match status" value="1"/>
</dbReference>
<dbReference type="Pfam" id="PF13365">
    <property type="entry name" value="Trypsin_2"/>
    <property type="match status" value="1"/>
</dbReference>
<evidence type="ECO:0000256" key="8">
    <source>
        <dbReference type="PIRSR" id="PIRSR611782-2"/>
    </source>
</evidence>
<evidence type="ECO:0000256" key="6">
    <source>
        <dbReference type="ARBA" id="ARBA00022825"/>
    </source>
</evidence>
<dbReference type="SMART" id="SM00228">
    <property type="entry name" value="PDZ"/>
    <property type="match status" value="1"/>
</dbReference>
<dbReference type="PRINTS" id="PR00834">
    <property type="entry name" value="PROTEASES2C"/>
</dbReference>
<dbReference type="GO" id="GO:0006508">
    <property type="term" value="P:proteolysis"/>
    <property type="evidence" value="ECO:0007669"/>
    <property type="project" value="UniProtKB-KW"/>
</dbReference>
<dbReference type="GO" id="GO:0004252">
    <property type="term" value="F:serine-type endopeptidase activity"/>
    <property type="evidence" value="ECO:0007669"/>
    <property type="project" value="InterPro"/>
</dbReference>
<accession>A0A2U2XHE1</accession>
<keyword evidence="4" id="KW-0677">Repeat</keyword>
<feature type="binding site" evidence="8">
    <location>
        <begin position="239"/>
        <end position="241"/>
    </location>
    <ligand>
        <name>substrate</name>
    </ligand>
</feature>
<evidence type="ECO:0000256" key="3">
    <source>
        <dbReference type="ARBA" id="ARBA00022729"/>
    </source>
</evidence>
<evidence type="ECO:0000313" key="10">
    <source>
        <dbReference type="EMBL" id="PWH87193.1"/>
    </source>
</evidence>
<feature type="active site" description="Charge relay system" evidence="7">
    <location>
        <position position="160"/>
    </location>
</feature>
<keyword evidence="6" id="KW-0720">Serine protease</keyword>
<dbReference type="OrthoDB" id="9758917at2"/>
<name>A0A2U2XHE1_9FLAO</name>
<dbReference type="InterPro" id="IPR051201">
    <property type="entry name" value="Chloro_Bact_Ser_Proteases"/>
</dbReference>
<protein>
    <submittedName>
        <fullName evidence="10">Deoxyribonuclease HsdR</fullName>
    </submittedName>
</protein>
<keyword evidence="5" id="KW-0378">Hydrolase</keyword>
<feature type="active site" description="Charge relay system" evidence="7">
    <location>
        <position position="130"/>
    </location>
</feature>
<sequence>MKKNMKSIGLGVLGGLLPLGVFFMLDSTSYSAFTENQDYATEQIEPLVGTKVNFAASEINEKLDFTKASEESVHSVVHVKTKVVQSYVQRDPFLEFFYGPGAGRERKQFGSGSGSGVIVSNDGYIVTNNHVIQNASEIQVTLNDNTTFDAEIVGTDPSTDIAVLKIDKTGLRAIPIANSDDVKVGQWVLAVGNPFNLNSTVTAGIVSAKARNINIIGSQNKEIMPIESFIQTDAAVNPGNSGGALINTQGQLIGINTAIASQTGNYAGYSFAVPSRLVAKIMSDLIDYGMVQRGFLGVQIQEITQDLINAKDLKDAKGLYVAGVNADSGAEKAKVKEGDVILKVGAKAINSVAELQEEIGRRRPGDIVTLTLRRDGDIITKEVLLKNIDGNTELTSKDELEKYSALGATFAELSKEEKKELNISNGVKISSISTGKLRSIGLSKGIIITKMNHEDVTSVEQLTSALKDKDQKGVLLEIMTESGKKDYVGFGL</sequence>
<dbReference type="Gene3D" id="2.40.10.120">
    <property type="match status" value="1"/>
</dbReference>
<keyword evidence="3" id="KW-0732">Signal</keyword>
<reference evidence="10 11" key="1">
    <citation type="submission" date="2018-05" db="EMBL/GenBank/DDBJ databases">
        <title>Brumimicrobium oceani sp. nov., isolated from coastal sediment.</title>
        <authorList>
            <person name="Kou Y."/>
        </authorList>
    </citation>
    <scope>NUCLEOTIDE SEQUENCE [LARGE SCALE GENOMIC DNA]</scope>
    <source>
        <strain evidence="10 11">C305</strain>
    </source>
</reference>
<proteinExistence type="inferred from homology"/>
<feature type="binding site" evidence="8">
    <location>
        <position position="160"/>
    </location>
    <ligand>
        <name>substrate</name>
    </ligand>
</feature>
<dbReference type="InterPro" id="IPR011782">
    <property type="entry name" value="Pept_S1C_Do"/>
</dbReference>
<dbReference type="InterPro" id="IPR036034">
    <property type="entry name" value="PDZ_sf"/>
</dbReference>
<keyword evidence="2" id="KW-0645">Protease</keyword>
<dbReference type="Pfam" id="PF13180">
    <property type="entry name" value="PDZ_2"/>
    <property type="match status" value="1"/>
</dbReference>